<reference evidence="2" key="1">
    <citation type="journal article" date="2019" name="Int. J. Syst. Evol. Microbiol.">
        <title>The Global Catalogue of Microorganisms (GCM) 10K type strain sequencing project: providing services to taxonomists for standard genome sequencing and annotation.</title>
        <authorList>
            <consortium name="The Broad Institute Genomics Platform"/>
            <consortium name="The Broad Institute Genome Sequencing Center for Infectious Disease"/>
            <person name="Wu L."/>
            <person name="Ma J."/>
        </authorList>
    </citation>
    <scope>NUCLEOTIDE SEQUENCE [LARGE SCALE GENOMIC DNA]</scope>
    <source>
        <strain evidence="2">CCUG 37865</strain>
    </source>
</reference>
<evidence type="ECO:0000313" key="2">
    <source>
        <dbReference type="Proteomes" id="UP001595882"/>
    </source>
</evidence>
<dbReference type="RefSeq" id="WP_390249905.1">
    <property type="nucleotide sequence ID" value="NZ_JBHSDT010000004.1"/>
</dbReference>
<dbReference type="Proteomes" id="UP001595882">
    <property type="component" value="Unassembled WGS sequence"/>
</dbReference>
<keyword evidence="2" id="KW-1185">Reference proteome</keyword>
<gene>
    <name evidence="1" type="ORF">ACFOY7_04730</name>
</gene>
<evidence type="ECO:0000313" key="1">
    <source>
        <dbReference type="EMBL" id="MFC4402369.1"/>
    </source>
</evidence>
<dbReference type="EMBL" id="JBHSDT010000004">
    <property type="protein sequence ID" value="MFC4402369.1"/>
    <property type="molecule type" value="Genomic_DNA"/>
</dbReference>
<accession>A0ABV8WWE8</accession>
<comment type="caution">
    <text evidence="1">The sequence shown here is derived from an EMBL/GenBank/DDBJ whole genome shotgun (WGS) entry which is preliminary data.</text>
</comment>
<organism evidence="1 2">
    <name type="scientific">Gracilibacillus xinjiangensis</name>
    <dbReference type="NCBI Taxonomy" id="1193282"/>
    <lineage>
        <taxon>Bacteria</taxon>
        <taxon>Bacillati</taxon>
        <taxon>Bacillota</taxon>
        <taxon>Bacilli</taxon>
        <taxon>Bacillales</taxon>
        <taxon>Bacillaceae</taxon>
        <taxon>Gracilibacillus</taxon>
    </lineage>
</organism>
<proteinExistence type="predicted"/>
<name>A0ABV8WWE8_9BACI</name>
<protein>
    <submittedName>
        <fullName evidence="1">Uncharacterized protein</fullName>
    </submittedName>
</protein>
<sequence>MFDTIKLGIPITLSLREIQGVPWTRVSTKTVRRNGVEEQTNFCEYHDESYVGNPFIRYTYKEDDPTKAWFKVEVSLPKLLYGSNVYEITENDIAFCWQFIKFYLSKLLKKHPNKIPPSYTWIVEKLHISKNFYVGQYKQNYLRCIEKSVLPQHKTSTYCERGSDNLQTVEWIGSTRKVKIYDKLAEVLENRGKHLLDDTKKAEGILRLEIELSYDEIVLISPSRTVSELLREDIATQKINRELYRLGLSKNIKYTSIEEVINKIESENIKRIRKTSLIAFVVILITKGESGAKKYYAASTYKKNMSSLRKILNIQKLIITDIKLPPFSVEYGIFKKRNIA</sequence>